<feature type="transmembrane region" description="Helical" evidence="1">
    <location>
        <begin position="339"/>
        <end position="358"/>
    </location>
</feature>
<keyword evidence="1" id="KW-1133">Transmembrane helix</keyword>
<dbReference type="Pfam" id="PF04632">
    <property type="entry name" value="FUSC"/>
    <property type="match status" value="1"/>
</dbReference>
<dbReference type="OrthoDB" id="9807111at2"/>
<feature type="transmembrane region" description="Helical" evidence="1">
    <location>
        <begin position="20"/>
        <end position="40"/>
    </location>
</feature>
<keyword evidence="1" id="KW-0812">Transmembrane</keyword>
<feature type="transmembrane region" description="Helical" evidence="1">
    <location>
        <begin position="434"/>
        <end position="453"/>
    </location>
</feature>
<feature type="transmembrane region" description="Helical" evidence="1">
    <location>
        <begin position="410"/>
        <end position="428"/>
    </location>
</feature>
<sequence length="626" mass="66544">MSVTTARSPRLFAGVPSASWAFGIRVWLAVVMALYAGFWLELESPASAAITVGILAVRTRGQALEKAAFRFSGTIIGVIASIVLVGSLSQARDLLFFAFSAWIGFSIYVAALSDGFRAYGAVLSGYTVALVAIQQIDTPNNVFNFGMQRGAAIALGIAAIAIVNDLLIAPDKYLELATQLASLHGRVRDQANAVILTEATDPVATAGLLREIAALRSEISSLQTESSDGPARNAAARGTAVALVAEIHAVRVLEALPIDVDSTIRDRRTSLFEEEAGDGCARTDNMSSTLKWAFGELRRRDQDVREGLAALRSGTWPARTWRTPFYACQRLAAETGVRASLWIALASIGFILAGWPAAEVCLVQLTAFVGLGVLTPNPRAFSVVALIGSPIGAVLAGVLDFVILDGVTDFPQLALALAPFMIGAAVLTSLPNPLLAGLGRLNLIVILVVAGLGNPQTYNAQVFLETALLSCLCPVVLLAAQLLIPPVSDERRRLLLMASVRRDNEPVSSRWAQCYTPEEAMFRDAVRIGQIAGVAGPQQRGLLEEALTLFDQAAIIQLCGTSLRDFAGSPLESLAAQAREALISRDARSIRRAASDMQEAAPEDPRAQATSAALQVTCLVMEGRRQ</sequence>
<feature type="transmembrane region" description="Helical" evidence="1">
    <location>
        <begin position="94"/>
        <end position="111"/>
    </location>
</feature>
<protein>
    <submittedName>
        <fullName evidence="2">Membrane protein</fullName>
    </submittedName>
</protein>
<dbReference type="RefSeq" id="WP_147155106.1">
    <property type="nucleotide sequence ID" value="NZ_BKAJ01000138.1"/>
</dbReference>
<gene>
    <name evidence="2" type="ORF">RSO01_68930</name>
</gene>
<dbReference type="InterPro" id="IPR006726">
    <property type="entry name" value="PHBA_efflux_AaeB/fusaric-R"/>
</dbReference>
<dbReference type="Proteomes" id="UP000321058">
    <property type="component" value="Unassembled WGS sequence"/>
</dbReference>
<accession>A0A512NLA4</accession>
<dbReference type="EMBL" id="BKAJ01000138">
    <property type="protein sequence ID" value="GEP59727.1"/>
    <property type="molecule type" value="Genomic_DNA"/>
</dbReference>
<feature type="transmembrane region" description="Helical" evidence="1">
    <location>
        <begin position="118"/>
        <end position="136"/>
    </location>
</feature>
<comment type="caution">
    <text evidence="2">The sequence shown here is derived from an EMBL/GenBank/DDBJ whole genome shotgun (WGS) entry which is preliminary data.</text>
</comment>
<feature type="transmembrane region" description="Helical" evidence="1">
    <location>
        <begin position="462"/>
        <end position="484"/>
    </location>
</feature>
<organism evidence="2 3">
    <name type="scientific">Reyranella soli</name>
    <dbReference type="NCBI Taxonomy" id="1230389"/>
    <lineage>
        <taxon>Bacteria</taxon>
        <taxon>Pseudomonadati</taxon>
        <taxon>Pseudomonadota</taxon>
        <taxon>Alphaproteobacteria</taxon>
        <taxon>Hyphomicrobiales</taxon>
        <taxon>Reyranellaceae</taxon>
        <taxon>Reyranella</taxon>
    </lineage>
</organism>
<keyword evidence="3" id="KW-1185">Reference proteome</keyword>
<dbReference type="AlphaFoldDB" id="A0A512NLA4"/>
<proteinExistence type="predicted"/>
<dbReference type="GO" id="GO:0005886">
    <property type="term" value="C:plasma membrane"/>
    <property type="evidence" value="ECO:0007669"/>
    <property type="project" value="InterPro"/>
</dbReference>
<reference evidence="2 3" key="1">
    <citation type="submission" date="2019-07" db="EMBL/GenBank/DDBJ databases">
        <title>Whole genome shotgun sequence of Reyranella soli NBRC 108950.</title>
        <authorList>
            <person name="Hosoyama A."/>
            <person name="Uohara A."/>
            <person name="Ohji S."/>
            <person name="Ichikawa N."/>
        </authorList>
    </citation>
    <scope>NUCLEOTIDE SEQUENCE [LARGE SCALE GENOMIC DNA]</scope>
    <source>
        <strain evidence="2 3">NBRC 108950</strain>
    </source>
</reference>
<keyword evidence="1" id="KW-0472">Membrane</keyword>
<evidence type="ECO:0000313" key="2">
    <source>
        <dbReference type="EMBL" id="GEP59727.1"/>
    </source>
</evidence>
<dbReference type="GO" id="GO:0022857">
    <property type="term" value="F:transmembrane transporter activity"/>
    <property type="evidence" value="ECO:0007669"/>
    <property type="project" value="InterPro"/>
</dbReference>
<feature type="transmembrane region" description="Helical" evidence="1">
    <location>
        <begin position="68"/>
        <end position="88"/>
    </location>
</feature>
<name>A0A512NLA4_9HYPH</name>
<evidence type="ECO:0000313" key="3">
    <source>
        <dbReference type="Proteomes" id="UP000321058"/>
    </source>
</evidence>
<feature type="transmembrane region" description="Helical" evidence="1">
    <location>
        <begin position="148"/>
        <end position="168"/>
    </location>
</feature>
<evidence type="ECO:0000256" key="1">
    <source>
        <dbReference type="SAM" id="Phobius"/>
    </source>
</evidence>
<feature type="transmembrane region" description="Helical" evidence="1">
    <location>
        <begin position="378"/>
        <end position="403"/>
    </location>
</feature>